<reference evidence="2 3" key="1">
    <citation type="submission" date="2016-04" db="EMBL/GenBank/DDBJ databases">
        <title>Complete Genome Sequence of Chryseobacterium sp. IHBB 10212.</title>
        <authorList>
            <person name="Pal M."/>
            <person name="Swarnkar M.K."/>
            <person name="Kaushal K."/>
            <person name="Chhibber S."/>
            <person name="Singh A.K."/>
            <person name="Gulati A."/>
        </authorList>
    </citation>
    <scope>NUCLEOTIDE SEQUENCE [LARGE SCALE GENOMIC DNA]</scope>
    <source>
        <strain evidence="2 3">IHBB 10212</strain>
    </source>
</reference>
<feature type="domain" description="PhnB-like" evidence="1">
    <location>
        <begin position="121"/>
        <end position="244"/>
    </location>
</feature>
<dbReference type="KEGG" id="chh:A0O34_17345"/>
<dbReference type="RefSeq" id="WP_066757428.1">
    <property type="nucleotide sequence ID" value="NZ_CP015199.1"/>
</dbReference>
<feature type="domain" description="PhnB-like" evidence="1">
    <location>
        <begin position="4"/>
        <end position="113"/>
    </location>
</feature>
<dbReference type="PANTHER" id="PTHR33990">
    <property type="entry name" value="PROTEIN YJDN-RELATED"/>
    <property type="match status" value="1"/>
</dbReference>
<gene>
    <name evidence="2" type="ORF">A0O34_17345</name>
</gene>
<dbReference type="AlphaFoldDB" id="A0A172XYT0"/>
<keyword evidence="3" id="KW-1185">Reference proteome</keyword>
<dbReference type="Proteomes" id="UP000077824">
    <property type="component" value="Chromosome"/>
</dbReference>
<dbReference type="Pfam" id="PF06983">
    <property type="entry name" value="3-dmu-9_3-mt"/>
    <property type="match status" value="2"/>
</dbReference>
<evidence type="ECO:0000259" key="1">
    <source>
        <dbReference type="Pfam" id="PF06983"/>
    </source>
</evidence>
<dbReference type="InterPro" id="IPR028973">
    <property type="entry name" value="PhnB-like"/>
</dbReference>
<proteinExistence type="predicted"/>
<dbReference type="InterPro" id="IPR029068">
    <property type="entry name" value="Glyas_Bleomycin-R_OHBP_Dase"/>
</dbReference>
<name>A0A172XYT0_9FLAO</name>
<dbReference type="Gene3D" id="3.10.180.10">
    <property type="entry name" value="2,3-Dihydroxybiphenyl 1,2-Dioxygenase, domain 1"/>
    <property type="match status" value="2"/>
</dbReference>
<organism evidence="2 3">
    <name type="scientific">Chryseobacterium glaciei</name>
    <dbReference type="NCBI Taxonomy" id="1685010"/>
    <lineage>
        <taxon>Bacteria</taxon>
        <taxon>Pseudomonadati</taxon>
        <taxon>Bacteroidota</taxon>
        <taxon>Flavobacteriia</taxon>
        <taxon>Flavobacteriales</taxon>
        <taxon>Weeksellaceae</taxon>
        <taxon>Chryseobacterium group</taxon>
        <taxon>Chryseobacterium</taxon>
    </lineage>
</organism>
<protein>
    <recommendedName>
        <fullName evidence="1">PhnB-like domain-containing protein</fullName>
    </recommendedName>
</protein>
<dbReference type="SUPFAM" id="SSF54593">
    <property type="entry name" value="Glyoxalase/Bleomycin resistance protein/Dihydroxybiphenyl dioxygenase"/>
    <property type="match status" value="2"/>
</dbReference>
<evidence type="ECO:0000313" key="3">
    <source>
        <dbReference type="Proteomes" id="UP000077824"/>
    </source>
</evidence>
<dbReference type="STRING" id="1685010.A0O34_17345"/>
<dbReference type="EMBL" id="CP015199">
    <property type="protein sequence ID" value="ANF52173.1"/>
    <property type="molecule type" value="Genomic_DNA"/>
</dbReference>
<sequence length="284" mass="32815">MNNNISPCFLYEKDAKKAADFYCKVFDAKIVLETEFVIDLDVFGQKLMLLNGPKVEKNASVSFLVNCDSEDEVQKYWDQLLDGGTVMMPLNSYLWSKKYGWISDQYGVSWQIMLREKAVEQKITPTLMFVNKNNGKALEGMEFYTTIFPNSKIEDVLKYKDGDAANENSENVQHAHFVINDYTLACMDSSYDNKFDFNEGYSLVVMTDDQEETDYFWNHLTADGGEESVCGWLKDKYGFSWQITPKRLIQLINDPDKEKAQKAMQAMMNMKKIILKDIEEAYNS</sequence>
<dbReference type="OrthoDB" id="9806473at2"/>
<evidence type="ECO:0000313" key="2">
    <source>
        <dbReference type="EMBL" id="ANF52173.1"/>
    </source>
</evidence>
<accession>A0A172XYT0</accession>
<dbReference type="CDD" id="cd06588">
    <property type="entry name" value="PhnB_like"/>
    <property type="match status" value="2"/>
</dbReference>